<proteinExistence type="predicted"/>
<sequence>MKIALIGATGFVGAAVLKELLSRGHEVVALARHPEKIAAQPRLSVAQADVLNADEVEQAVAGCDAVVSAYNAGWTNPRIYDDFMQGARAIVQATKAAGIQRYLVVGGAGSLYVNGQQLVDSPEFPAAIKPGALAARDMYTELQTENTLEWTLLSPAIGFHPGSAAQARGRTGQYRTGRDEPLMQADGQPGDISAADLAVALTDALDQGLHVRQRFTVAY</sequence>
<comment type="caution">
    <text evidence="3">The sequence shown here is derived from an EMBL/GenBank/DDBJ whole genome shotgun (WGS) entry which is preliminary data.</text>
</comment>
<evidence type="ECO:0000313" key="4">
    <source>
        <dbReference type="Proteomes" id="UP001595967"/>
    </source>
</evidence>
<dbReference type="InterPro" id="IPR051606">
    <property type="entry name" value="Polyketide_Oxido-like"/>
</dbReference>
<dbReference type="SUPFAM" id="SSF51735">
    <property type="entry name" value="NAD(P)-binding Rossmann-fold domains"/>
    <property type="match status" value="1"/>
</dbReference>
<dbReference type="InterPro" id="IPR036291">
    <property type="entry name" value="NAD(P)-bd_dom_sf"/>
</dbReference>
<evidence type="ECO:0000313" key="3">
    <source>
        <dbReference type="EMBL" id="MFC4623197.1"/>
    </source>
</evidence>
<accession>A0ABV9GZ08</accession>
<evidence type="ECO:0000256" key="1">
    <source>
        <dbReference type="SAM" id="MobiDB-lite"/>
    </source>
</evidence>
<dbReference type="Proteomes" id="UP001595967">
    <property type="component" value="Unassembled WGS sequence"/>
</dbReference>
<organism evidence="3 4">
    <name type="scientific">Comamonas nitrativorans</name>
    <dbReference type="NCBI Taxonomy" id="108437"/>
    <lineage>
        <taxon>Bacteria</taxon>
        <taxon>Pseudomonadati</taxon>
        <taxon>Pseudomonadota</taxon>
        <taxon>Betaproteobacteria</taxon>
        <taxon>Burkholderiales</taxon>
        <taxon>Comamonadaceae</taxon>
        <taxon>Comamonas</taxon>
    </lineage>
</organism>
<dbReference type="RefSeq" id="WP_377727261.1">
    <property type="nucleotide sequence ID" value="NZ_JBHSEW010000012.1"/>
</dbReference>
<dbReference type="Gene3D" id="3.40.50.720">
    <property type="entry name" value="NAD(P)-binding Rossmann-like Domain"/>
    <property type="match status" value="1"/>
</dbReference>
<dbReference type="Pfam" id="PF13460">
    <property type="entry name" value="NAD_binding_10"/>
    <property type="match status" value="1"/>
</dbReference>
<dbReference type="InterPro" id="IPR016040">
    <property type="entry name" value="NAD(P)-bd_dom"/>
</dbReference>
<gene>
    <name evidence="3" type="ORF">ACFO3A_13380</name>
</gene>
<feature type="region of interest" description="Disordered" evidence="1">
    <location>
        <begin position="164"/>
        <end position="188"/>
    </location>
</feature>
<dbReference type="CDD" id="cd05244">
    <property type="entry name" value="BVR-B_like_SDR_a"/>
    <property type="match status" value="1"/>
</dbReference>
<dbReference type="EMBL" id="JBHSEW010000012">
    <property type="protein sequence ID" value="MFC4623197.1"/>
    <property type="molecule type" value="Genomic_DNA"/>
</dbReference>
<reference evidence="4" key="1">
    <citation type="journal article" date="2019" name="Int. J. Syst. Evol. Microbiol.">
        <title>The Global Catalogue of Microorganisms (GCM) 10K type strain sequencing project: providing services to taxonomists for standard genome sequencing and annotation.</title>
        <authorList>
            <consortium name="The Broad Institute Genomics Platform"/>
            <consortium name="The Broad Institute Genome Sequencing Center for Infectious Disease"/>
            <person name="Wu L."/>
            <person name="Ma J."/>
        </authorList>
    </citation>
    <scope>NUCLEOTIDE SEQUENCE [LARGE SCALE GENOMIC DNA]</scope>
    <source>
        <strain evidence="4">JCM 11650</strain>
    </source>
</reference>
<name>A0ABV9GZ08_9BURK</name>
<feature type="domain" description="NAD(P)-binding" evidence="2">
    <location>
        <begin position="7"/>
        <end position="207"/>
    </location>
</feature>
<keyword evidence="4" id="KW-1185">Reference proteome</keyword>
<evidence type="ECO:0000259" key="2">
    <source>
        <dbReference type="Pfam" id="PF13460"/>
    </source>
</evidence>
<protein>
    <submittedName>
        <fullName evidence="3">NAD(P)-dependent oxidoreductase</fullName>
    </submittedName>
</protein>
<dbReference type="PANTHER" id="PTHR43355">
    <property type="entry name" value="FLAVIN REDUCTASE (NADPH)"/>
    <property type="match status" value="1"/>
</dbReference>
<dbReference type="PANTHER" id="PTHR43355:SF2">
    <property type="entry name" value="FLAVIN REDUCTASE (NADPH)"/>
    <property type="match status" value="1"/>
</dbReference>